<evidence type="ECO:0000313" key="4">
    <source>
        <dbReference type="EMBL" id="RWQ94641.1"/>
    </source>
</evidence>
<dbReference type="GO" id="GO:0016787">
    <property type="term" value="F:hydrolase activity"/>
    <property type="evidence" value="ECO:0007669"/>
    <property type="project" value="UniProtKB-KW"/>
</dbReference>
<accession>A0A443HS43</accession>
<dbReference type="InterPro" id="IPR000639">
    <property type="entry name" value="Epox_hydrolase-like"/>
</dbReference>
<dbReference type="Proteomes" id="UP000283841">
    <property type="component" value="Unassembled WGS sequence"/>
</dbReference>
<dbReference type="STRING" id="264951.A0A443HS43"/>
<protein>
    <submittedName>
        <fullName evidence="4">Epoxide hydrolase</fullName>
    </submittedName>
</protein>
<sequence length="342" mass="39009">MAIDKINVHNDPRVQRLTAQVNGKTYGYLLAQPENGQYKDTIFLLHGFPDLSMGWRYQIPLLISFGLRVVVPDCLGYGRTDAPQWTPENERLYGFRKLADDIKELAKQLGSEKIILGGHDWGAALVYRIALYHRDLVTHLFAVCVPYIPPMPQYISHEDLVRTRLPNFAYQLQFKSGEVEKAVKTKEEIKQFLLALYGGRTEDGQWGFSTEKGILFDRLGRLGSSKLLEDEELNYYVDEFSRNGIHGPLNWYRTRDVNYKDELSISNPQIDIPVLMIQALRDTALPPHMGQGMGKFVPNLIVEQVDTSHWALWEKPGEVNAILEMWFKDVVFSVPALGGGKL</sequence>
<dbReference type="Gene3D" id="3.40.50.1820">
    <property type="entry name" value="alpha/beta hydrolase"/>
    <property type="match status" value="1"/>
</dbReference>
<dbReference type="GeneID" id="39602218"/>
<dbReference type="SUPFAM" id="SSF53474">
    <property type="entry name" value="alpha/beta-Hydrolases"/>
    <property type="match status" value="1"/>
</dbReference>
<evidence type="ECO:0000313" key="5">
    <source>
        <dbReference type="Proteomes" id="UP000283841"/>
    </source>
</evidence>
<evidence type="ECO:0000259" key="3">
    <source>
        <dbReference type="Pfam" id="PF00561"/>
    </source>
</evidence>
<dbReference type="EMBL" id="RCNU01000007">
    <property type="protein sequence ID" value="RWQ94641.1"/>
    <property type="molecule type" value="Genomic_DNA"/>
</dbReference>
<gene>
    <name evidence="4" type="ORF">C8Q69DRAFT_508007</name>
</gene>
<evidence type="ECO:0000256" key="1">
    <source>
        <dbReference type="ARBA" id="ARBA00022801"/>
    </source>
</evidence>
<dbReference type="Pfam" id="PF00561">
    <property type="entry name" value="Abhydrolase_1"/>
    <property type="match status" value="1"/>
</dbReference>
<dbReference type="VEuPathDB" id="FungiDB:C8Q69DRAFT_508007"/>
<name>A0A443HS43_BYSSP</name>
<dbReference type="AlphaFoldDB" id="A0A443HS43"/>
<organism evidence="4 5">
    <name type="scientific">Byssochlamys spectabilis</name>
    <name type="common">Paecilomyces variotii</name>
    <dbReference type="NCBI Taxonomy" id="264951"/>
    <lineage>
        <taxon>Eukaryota</taxon>
        <taxon>Fungi</taxon>
        <taxon>Dikarya</taxon>
        <taxon>Ascomycota</taxon>
        <taxon>Pezizomycotina</taxon>
        <taxon>Eurotiomycetes</taxon>
        <taxon>Eurotiomycetidae</taxon>
        <taxon>Eurotiales</taxon>
        <taxon>Thermoascaceae</taxon>
        <taxon>Paecilomyces</taxon>
    </lineage>
</organism>
<comment type="similarity">
    <text evidence="2">Belongs to the AB hydrolase superfamily. Epoxide hydrolase family.</text>
</comment>
<dbReference type="PANTHER" id="PTHR43329">
    <property type="entry name" value="EPOXIDE HYDROLASE"/>
    <property type="match status" value="1"/>
</dbReference>
<keyword evidence="1 4" id="KW-0378">Hydrolase</keyword>
<dbReference type="InterPro" id="IPR000073">
    <property type="entry name" value="AB_hydrolase_1"/>
</dbReference>
<reference evidence="4 5" key="1">
    <citation type="journal article" date="2018" name="Front. Microbiol.">
        <title>Genomic and genetic insights into a cosmopolitan fungus, Paecilomyces variotii (Eurotiales).</title>
        <authorList>
            <person name="Urquhart A.S."/>
            <person name="Mondo S.J."/>
            <person name="Makela M.R."/>
            <person name="Hane J.K."/>
            <person name="Wiebenga A."/>
            <person name="He G."/>
            <person name="Mihaltcheva S."/>
            <person name="Pangilinan J."/>
            <person name="Lipzen A."/>
            <person name="Barry K."/>
            <person name="de Vries R.P."/>
            <person name="Grigoriev I.V."/>
            <person name="Idnurm A."/>
        </authorList>
    </citation>
    <scope>NUCLEOTIDE SEQUENCE [LARGE SCALE GENOMIC DNA]</scope>
    <source>
        <strain evidence="4 5">CBS 101075</strain>
    </source>
</reference>
<dbReference type="PRINTS" id="PR00412">
    <property type="entry name" value="EPOXHYDRLASE"/>
</dbReference>
<comment type="caution">
    <text evidence="4">The sequence shown here is derived from an EMBL/GenBank/DDBJ whole genome shotgun (WGS) entry which is preliminary data.</text>
</comment>
<dbReference type="RefSeq" id="XP_028484286.1">
    <property type="nucleotide sequence ID" value="XM_028632941.1"/>
</dbReference>
<keyword evidence="5" id="KW-1185">Reference proteome</keyword>
<feature type="domain" description="AB hydrolase-1" evidence="3">
    <location>
        <begin position="41"/>
        <end position="316"/>
    </location>
</feature>
<proteinExistence type="inferred from homology"/>
<dbReference type="InterPro" id="IPR029058">
    <property type="entry name" value="AB_hydrolase_fold"/>
</dbReference>
<evidence type="ECO:0000256" key="2">
    <source>
        <dbReference type="ARBA" id="ARBA00038334"/>
    </source>
</evidence>